<name>A0A7X0BXC2_9PSED</name>
<evidence type="ECO:0000313" key="2">
    <source>
        <dbReference type="Proteomes" id="UP000557193"/>
    </source>
</evidence>
<sequence length="205" mass="23018">MRIYVASNDFSDTADQLVKQLARINLQTTKATPVAVVDERYELSQALVKDADIPNTAFHLDDFLHEKGSVADGVMLVDANQIATKLSSLDTEWVLFEFGQNDQQTCIDFVRKLARYNYMTPTLRDTCVIFSVPSMYLGYFARTLNESFNNLAVGDLAVAKSGQVGMLMLSTKVERVFVGLPLLTAPLIRLNRLLMFVYDRFVKSA</sequence>
<keyword evidence="2" id="KW-1185">Reference proteome</keyword>
<accession>A0A7X0BXC2</accession>
<comment type="caution">
    <text evidence="1">The sequence shown here is derived from an EMBL/GenBank/DDBJ whole genome shotgun (WGS) entry which is preliminary data.</text>
</comment>
<evidence type="ECO:0000313" key="1">
    <source>
        <dbReference type="EMBL" id="MBB6343226.1"/>
    </source>
</evidence>
<gene>
    <name evidence="1" type="ORF">HNP49_003424</name>
</gene>
<organism evidence="1 2">
    <name type="scientific">Pseudomonas fluvialis</name>
    <dbReference type="NCBI Taxonomy" id="1793966"/>
    <lineage>
        <taxon>Bacteria</taxon>
        <taxon>Pseudomonadati</taxon>
        <taxon>Pseudomonadota</taxon>
        <taxon>Gammaproteobacteria</taxon>
        <taxon>Pseudomonadales</taxon>
        <taxon>Pseudomonadaceae</taxon>
        <taxon>Pseudomonas</taxon>
    </lineage>
</organism>
<dbReference type="EMBL" id="JACHLL010000007">
    <property type="protein sequence ID" value="MBB6343226.1"/>
    <property type="molecule type" value="Genomic_DNA"/>
</dbReference>
<protein>
    <submittedName>
        <fullName evidence="1">Uncharacterized protein</fullName>
    </submittedName>
</protein>
<dbReference type="Proteomes" id="UP000557193">
    <property type="component" value="Unassembled WGS sequence"/>
</dbReference>
<dbReference type="AlphaFoldDB" id="A0A7X0BXC2"/>
<proteinExistence type="predicted"/>
<dbReference type="RefSeq" id="WP_184685294.1">
    <property type="nucleotide sequence ID" value="NZ_JACHLL010000007.1"/>
</dbReference>
<reference evidence="1 2" key="1">
    <citation type="submission" date="2020-08" db="EMBL/GenBank/DDBJ databases">
        <title>Functional genomics of gut bacteria from endangered species of beetles.</title>
        <authorList>
            <person name="Carlos-Shanley C."/>
        </authorList>
    </citation>
    <scope>NUCLEOTIDE SEQUENCE [LARGE SCALE GENOMIC DNA]</scope>
    <source>
        <strain evidence="1 2">S00202</strain>
    </source>
</reference>